<dbReference type="Proteomes" id="UP000663852">
    <property type="component" value="Unassembled WGS sequence"/>
</dbReference>
<evidence type="ECO:0000313" key="6">
    <source>
        <dbReference type="Proteomes" id="UP000663852"/>
    </source>
</evidence>
<evidence type="ECO:0000313" key="4">
    <source>
        <dbReference type="EMBL" id="CAF1532217.1"/>
    </source>
</evidence>
<accession>A0A815VT89</accession>
<feature type="compositionally biased region" description="Acidic residues" evidence="1">
    <location>
        <begin position="23"/>
        <end position="39"/>
    </location>
</feature>
<dbReference type="AlphaFoldDB" id="A0A815VT89"/>
<name>A0A815VT89_ADIRI</name>
<dbReference type="InterPro" id="IPR029526">
    <property type="entry name" value="PGBD"/>
</dbReference>
<organism evidence="4 6">
    <name type="scientific">Adineta ricciae</name>
    <name type="common">Rotifer</name>
    <dbReference type="NCBI Taxonomy" id="249248"/>
    <lineage>
        <taxon>Eukaryota</taxon>
        <taxon>Metazoa</taxon>
        <taxon>Spiralia</taxon>
        <taxon>Gnathifera</taxon>
        <taxon>Rotifera</taxon>
        <taxon>Eurotatoria</taxon>
        <taxon>Bdelloidea</taxon>
        <taxon>Adinetida</taxon>
        <taxon>Adinetidae</taxon>
        <taxon>Adineta</taxon>
    </lineage>
</organism>
<feature type="region of interest" description="Disordered" evidence="1">
    <location>
        <begin position="1"/>
        <end position="57"/>
    </location>
</feature>
<protein>
    <recommendedName>
        <fullName evidence="2">PiggyBac transposable element-derived protein domain-containing protein</fullName>
    </recommendedName>
</protein>
<feature type="domain" description="PiggyBac transposable element-derived protein" evidence="2">
    <location>
        <begin position="89"/>
        <end position="133"/>
    </location>
</feature>
<evidence type="ECO:0000313" key="3">
    <source>
        <dbReference type="EMBL" id="CAF1228853.1"/>
    </source>
</evidence>
<sequence length="140" mass="15723">MSSTLQDSSHESDNGVVVKDSGDDSDTSTDETGSDSDDEPPGRRAKRQPQVEQSPVQIFTAQSKHQWATYLSCKYEEELFQNTAHPLNDNYFTSAELAENLLGVQTTLVGTIRQNKKEIPRELQPNAQRPEQSSIFCFDR</sequence>
<comment type="caution">
    <text evidence="4">The sequence shown here is derived from an EMBL/GenBank/DDBJ whole genome shotgun (WGS) entry which is preliminary data.</text>
</comment>
<keyword evidence="5" id="KW-1185">Reference proteome</keyword>
<dbReference type="EMBL" id="CAJNOR010001973">
    <property type="protein sequence ID" value="CAF1228853.1"/>
    <property type="molecule type" value="Genomic_DNA"/>
</dbReference>
<reference evidence="4" key="1">
    <citation type="submission" date="2021-02" db="EMBL/GenBank/DDBJ databases">
        <authorList>
            <person name="Nowell W R."/>
        </authorList>
    </citation>
    <scope>NUCLEOTIDE SEQUENCE</scope>
</reference>
<evidence type="ECO:0000256" key="1">
    <source>
        <dbReference type="SAM" id="MobiDB-lite"/>
    </source>
</evidence>
<dbReference type="Proteomes" id="UP000663828">
    <property type="component" value="Unassembled WGS sequence"/>
</dbReference>
<proteinExistence type="predicted"/>
<dbReference type="Pfam" id="PF13843">
    <property type="entry name" value="DDE_Tnp_1_7"/>
    <property type="match status" value="1"/>
</dbReference>
<dbReference type="EMBL" id="CAJNOJ010000897">
    <property type="protein sequence ID" value="CAF1532217.1"/>
    <property type="molecule type" value="Genomic_DNA"/>
</dbReference>
<gene>
    <name evidence="4" type="ORF">EDS130_LOCUS44664</name>
    <name evidence="3" type="ORF">XAT740_LOCUS25114</name>
</gene>
<evidence type="ECO:0000259" key="2">
    <source>
        <dbReference type="Pfam" id="PF13843"/>
    </source>
</evidence>
<evidence type="ECO:0000313" key="5">
    <source>
        <dbReference type="Proteomes" id="UP000663828"/>
    </source>
</evidence>
<dbReference type="OrthoDB" id="5920679at2759"/>